<dbReference type="HOGENOM" id="CLU_1594790_0_0_1"/>
<dbReference type="RefSeq" id="XP_455226.1">
    <property type="nucleotide sequence ID" value="XM_455226.1"/>
</dbReference>
<sequence length="167" mass="19261">MTQHSSEIEFHDKEEPSTLGFPQLMGMVYHTDFQVTNDVTKGDDMTRWLDNQTDEVSSNLLQSVEDTQSIQSDISLISEFFRSKTDLVKSLLERNSEGNNDFSEPDPIILNLQQHVDGTSQDENDAKTLFDLDPMEEMNLIEQEVMNKIFTERVILEIITTLRHVHI</sequence>
<dbReference type="Proteomes" id="UP000000598">
    <property type="component" value="Chromosome F"/>
</dbReference>
<gene>
    <name evidence="1" type="ORF">KLLA0_F03234g</name>
</gene>
<proteinExistence type="predicted"/>
<dbReference type="PaxDb" id="284590-Q6CLG3"/>
<dbReference type="GeneID" id="2895714"/>
<reference evidence="1 2" key="1">
    <citation type="journal article" date="2004" name="Nature">
        <title>Genome evolution in yeasts.</title>
        <authorList>
            <consortium name="Genolevures"/>
            <person name="Dujon B."/>
            <person name="Sherman D."/>
            <person name="Fischer G."/>
            <person name="Durrens P."/>
            <person name="Casaregola S."/>
            <person name="Lafontaine I."/>
            <person name="de Montigny J."/>
            <person name="Marck C."/>
            <person name="Neuveglise C."/>
            <person name="Talla E."/>
            <person name="Goffard N."/>
            <person name="Frangeul L."/>
            <person name="Aigle M."/>
            <person name="Anthouard V."/>
            <person name="Babour A."/>
            <person name="Barbe V."/>
            <person name="Barnay S."/>
            <person name="Blanchin S."/>
            <person name="Beckerich J.M."/>
            <person name="Beyne E."/>
            <person name="Bleykasten C."/>
            <person name="Boisrame A."/>
            <person name="Boyer J."/>
            <person name="Cattolico L."/>
            <person name="Confanioleri F."/>
            <person name="de Daruvar A."/>
            <person name="Despons L."/>
            <person name="Fabre E."/>
            <person name="Fairhead C."/>
            <person name="Ferry-Dumazet H."/>
            <person name="Groppi A."/>
            <person name="Hantraye F."/>
            <person name="Hennequin C."/>
            <person name="Jauniaux N."/>
            <person name="Joyet P."/>
            <person name="Kachouri R."/>
            <person name="Kerrest A."/>
            <person name="Koszul R."/>
            <person name="Lemaire M."/>
            <person name="Lesur I."/>
            <person name="Ma L."/>
            <person name="Muller H."/>
            <person name="Nicaud J.M."/>
            <person name="Nikolski M."/>
            <person name="Oztas S."/>
            <person name="Ozier-Kalogeropoulos O."/>
            <person name="Pellenz S."/>
            <person name="Potier S."/>
            <person name="Richard G.F."/>
            <person name="Straub M.L."/>
            <person name="Suleau A."/>
            <person name="Swennene D."/>
            <person name="Tekaia F."/>
            <person name="Wesolowski-Louvel M."/>
            <person name="Westhof E."/>
            <person name="Wirth B."/>
            <person name="Zeniou-Meyer M."/>
            <person name="Zivanovic I."/>
            <person name="Bolotin-Fukuhara M."/>
            <person name="Thierry A."/>
            <person name="Bouchier C."/>
            <person name="Caudron B."/>
            <person name="Scarpelli C."/>
            <person name="Gaillardin C."/>
            <person name="Weissenbach J."/>
            <person name="Wincker P."/>
            <person name="Souciet J.L."/>
        </authorList>
    </citation>
    <scope>NUCLEOTIDE SEQUENCE [LARGE SCALE GENOMIC DNA]</scope>
    <source>
        <strain evidence="2">ATCC 8585 / CBS 2359 / DSM 70799 / NBRC 1267 / NRRL Y-1140 / WM37</strain>
    </source>
</reference>
<dbReference type="AlphaFoldDB" id="Q6CLG3"/>
<evidence type="ECO:0000313" key="1">
    <source>
        <dbReference type="EMBL" id="CAG97934.1"/>
    </source>
</evidence>
<accession>Q6CLG3</accession>
<dbReference type="KEGG" id="kla:KLLA0_F03234g"/>
<evidence type="ECO:0000313" key="2">
    <source>
        <dbReference type="Proteomes" id="UP000000598"/>
    </source>
</evidence>
<organism evidence="1 2">
    <name type="scientific">Kluyveromyces lactis (strain ATCC 8585 / CBS 2359 / DSM 70799 / NBRC 1267 / NRRL Y-1140 / WM37)</name>
    <name type="common">Yeast</name>
    <name type="synonym">Candida sphaerica</name>
    <dbReference type="NCBI Taxonomy" id="284590"/>
    <lineage>
        <taxon>Eukaryota</taxon>
        <taxon>Fungi</taxon>
        <taxon>Dikarya</taxon>
        <taxon>Ascomycota</taxon>
        <taxon>Saccharomycotina</taxon>
        <taxon>Saccharomycetes</taxon>
        <taxon>Saccharomycetales</taxon>
        <taxon>Saccharomycetaceae</taxon>
        <taxon>Kluyveromyces</taxon>
    </lineage>
</organism>
<keyword evidence="2" id="KW-1185">Reference proteome</keyword>
<dbReference type="InParanoid" id="Q6CLG3"/>
<dbReference type="EMBL" id="CR382126">
    <property type="protein sequence ID" value="CAG97934.1"/>
    <property type="molecule type" value="Genomic_DNA"/>
</dbReference>
<name>Q6CLG3_KLULA</name>
<protein>
    <submittedName>
        <fullName evidence="1">KLLA0F03234p</fullName>
    </submittedName>
</protein>